<keyword evidence="4" id="KW-0963">Cytoplasm</keyword>
<evidence type="ECO:0000313" key="11">
    <source>
        <dbReference type="Proteomes" id="UP000823632"/>
    </source>
</evidence>
<dbReference type="Gene3D" id="1.20.1050.90">
    <property type="entry name" value="RecF/RecN/SMC, N-terminal domain"/>
    <property type="match status" value="1"/>
</dbReference>
<dbReference type="SUPFAM" id="SSF52540">
    <property type="entry name" value="P-loop containing nucleoside triphosphate hydrolases"/>
    <property type="match status" value="1"/>
</dbReference>
<proteinExistence type="inferred from homology"/>
<organism evidence="10 11">
    <name type="scientific">Candidatus Scatousia excrementipullorum</name>
    <dbReference type="NCBI Taxonomy" id="2840936"/>
    <lineage>
        <taxon>Bacteria</taxon>
        <taxon>Candidatus Scatousia</taxon>
    </lineage>
</organism>
<dbReference type="EMBL" id="JADIND010000115">
    <property type="protein sequence ID" value="MBO8430855.1"/>
    <property type="molecule type" value="Genomic_DNA"/>
</dbReference>
<evidence type="ECO:0000256" key="6">
    <source>
        <dbReference type="ARBA" id="ARBA00022741"/>
    </source>
</evidence>
<dbReference type="InterPro" id="IPR018078">
    <property type="entry name" value="DNA-binding_RecF_CS"/>
</dbReference>
<dbReference type="InterPro" id="IPR027417">
    <property type="entry name" value="P-loop_NTPase"/>
</dbReference>
<comment type="caution">
    <text evidence="10">The sequence shown here is derived from an EMBL/GenBank/DDBJ whole genome shotgun (WGS) entry which is preliminary data.</text>
</comment>
<keyword evidence="5" id="KW-0235">DNA replication</keyword>
<dbReference type="Gene3D" id="3.40.50.300">
    <property type="entry name" value="P-loop containing nucleotide triphosphate hydrolases"/>
    <property type="match status" value="1"/>
</dbReference>
<dbReference type="PROSITE" id="PS00617">
    <property type="entry name" value="RECF_1"/>
    <property type="match status" value="1"/>
</dbReference>
<dbReference type="NCBIfam" id="TIGR00611">
    <property type="entry name" value="recf"/>
    <property type="match status" value="1"/>
</dbReference>
<dbReference type="InterPro" id="IPR042174">
    <property type="entry name" value="RecF_2"/>
</dbReference>
<evidence type="ECO:0000256" key="3">
    <source>
        <dbReference type="ARBA" id="ARBA00020170"/>
    </source>
</evidence>
<evidence type="ECO:0000256" key="4">
    <source>
        <dbReference type="ARBA" id="ARBA00022490"/>
    </source>
</evidence>
<dbReference type="PANTHER" id="PTHR32182:SF0">
    <property type="entry name" value="DNA REPLICATION AND REPAIR PROTEIN RECF"/>
    <property type="match status" value="1"/>
</dbReference>
<dbReference type="GO" id="GO:0003697">
    <property type="term" value="F:single-stranded DNA binding"/>
    <property type="evidence" value="ECO:0007669"/>
    <property type="project" value="InterPro"/>
</dbReference>
<keyword evidence="7" id="KW-0067">ATP-binding</keyword>
<evidence type="ECO:0000256" key="7">
    <source>
        <dbReference type="ARBA" id="ARBA00022840"/>
    </source>
</evidence>
<protein>
    <recommendedName>
        <fullName evidence="3">DNA replication and repair protein RecF</fullName>
    </recommendedName>
</protein>
<comment type="subcellular location">
    <subcellularLocation>
        <location evidence="1">Cytoplasm</location>
    </subcellularLocation>
</comment>
<dbReference type="GO" id="GO:0005524">
    <property type="term" value="F:ATP binding"/>
    <property type="evidence" value="ECO:0007669"/>
    <property type="project" value="UniProtKB-KW"/>
</dbReference>
<dbReference type="PANTHER" id="PTHR32182">
    <property type="entry name" value="DNA REPLICATION AND REPAIR PROTEIN RECF"/>
    <property type="match status" value="1"/>
</dbReference>
<dbReference type="GO" id="GO:0005737">
    <property type="term" value="C:cytoplasm"/>
    <property type="evidence" value="ECO:0007669"/>
    <property type="project" value="UniProtKB-SubCell"/>
</dbReference>
<evidence type="ECO:0000256" key="8">
    <source>
        <dbReference type="ARBA" id="ARBA00023125"/>
    </source>
</evidence>
<dbReference type="GO" id="GO:0000731">
    <property type="term" value="P:DNA synthesis involved in DNA repair"/>
    <property type="evidence" value="ECO:0007669"/>
    <property type="project" value="TreeGrafter"/>
</dbReference>
<dbReference type="Proteomes" id="UP000823632">
    <property type="component" value="Unassembled WGS sequence"/>
</dbReference>
<dbReference type="GO" id="GO:0006302">
    <property type="term" value="P:double-strand break repair"/>
    <property type="evidence" value="ECO:0007669"/>
    <property type="project" value="TreeGrafter"/>
</dbReference>
<evidence type="ECO:0000259" key="9">
    <source>
        <dbReference type="Pfam" id="PF02463"/>
    </source>
</evidence>
<accession>A0A9D9DRQ5</accession>
<evidence type="ECO:0000313" key="10">
    <source>
        <dbReference type="EMBL" id="MBO8430855.1"/>
    </source>
</evidence>
<keyword evidence="6" id="KW-0547">Nucleotide-binding</keyword>
<dbReference type="HAMAP" id="MF_00365">
    <property type="entry name" value="RecF"/>
    <property type="match status" value="1"/>
</dbReference>
<feature type="non-terminal residue" evidence="10">
    <location>
        <position position="224"/>
    </location>
</feature>
<reference evidence="10" key="1">
    <citation type="submission" date="2020-10" db="EMBL/GenBank/DDBJ databases">
        <authorList>
            <person name="Gilroy R."/>
        </authorList>
    </citation>
    <scope>NUCLEOTIDE SEQUENCE</scope>
    <source>
        <strain evidence="10">10192</strain>
    </source>
</reference>
<evidence type="ECO:0000256" key="2">
    <source>
        <dbReference type="ARBA" id="ARBA00008016"/>
    </source>
</evidence>
<dbReference type="InterPro" id="IPR001238">
    <property type="entry name" value="DNA-binding_RecF"/>
</dbReference>
<dbReference type="AlphaFoldDB" id="A0A9D9DRQ5"/>
<evidence type="ECO:0000256" key="5">
    <source>
        <dbReference type="ARBA" id="ARBA00022705"/>
    </source>
</evidence>
<name>A0A9D9DRQ5_9BACT</name>
<dbReference type="Pfam" id="PF02463">
    <property type="entry name" value="SMC_N"/>
    <property type="match status" value="1"/>
</dbReference>
<dbReference type="GO" id="GO:0006260">
    <property type="term" value="P:DNA replication"/>
    <property type="evidence" value="ECO:0007669"/>
    <property type="project" value="UniProtKB-KW"/>
</dbReference>
<sequence length="224" mass="26120">MKLLNLKLTDYRNCKEVELALDSNKVLIIGKNAQGKTNILESIYVLSTLKSPRTSNSIELINFYADKFSLESDLVKADTEISLQYIYTKEKTKEYRINGVKSRPKDFKAVLKTVLFSTTDLLLLRGNPSDRRDWLDRAISQVYPAYDDRLSKYDKIRIQKNNFLKELVKGIQLDETLLEVYNEQLAITGSNIIFLRKKFLKEIERIAKEKHRIISETEELKISY</sequence>
<keyword evidence="8" id="KW-0238">DNA-binding</keyword>
<reference evidence="10" key="2">
    <citation type="journal article" date="2021" name="PeerJ">
        <title>Extensive microbial diversity within the chicken gut microbiome revealed by metagenomics and culture.</title>
        <authorList>
            <person name="Gilroy R."/>
            <person name="Ravi A."/>
            <person name="Getino M."/>
            <person name="Pursley I."/>
            <person name="Horton D.L."/>
            <person name="Alikhan N.F."/>
            <person name="Baker D."/>
            <person name="Gharbi K."/>
            <person name="Hall N."/>
            <person name="Watson M."/>
            <person name="Adriaenssens E.M."/>
            <person name="Foster-Nyarko E."/>
            <person name="Jarju S."/>
            <person name="Secka A."/>
            <person name="Antonio M."/>
            <person name="Oren A."/>
            <person name="Chaudhuri R.R."/>
            <person name="La Ragione R."/>
            <person name="Hildebrand F."/>
            <person name="Pallen M.J."/>
        </authorList>
    </citation>
    <scope>NUCLEOTIDE SEQUENCE</scope>
    <source>
        <strain evidence="10">10192</strain>
    </source>
</reference>
<comment type="similarity">
    <text evidence="2">Belongs to the RecF family.</text>
</comment>
<dbReference type="InterPro" id="IPR003395">
    <property type="entry name" value="RecF/RecN/SMC_N"/>
</dbReference>
<evidence type="ECO:0000256" key="1">
    <source>
        <dbReference type="ARBA" id="ARBA00004496"/>
    </source>
</evidence>
<gene>
    <name evidence="10" type="primary">recF</name>
    <name evidence="10" type="ORF">IAC76_05660</name>
</gene>
<feature type="domain" description="RecF/RecN/SMC N-terminal" evidence="9">
    <location>
        <begin position="4"/>
        <end position="118"/>
    </location>
</feature>